<evidence type="ECO:0000313" key="3">
    <source>
        <dbReference type="Proteomes" id="UP001595530"/>
    </source>
</evidence>
<protein>
    <recommendedName>
        <fullName evidence="4">TonB-dependent receptor</fullName>
    </recommendedName>
</protein>
<evidence type="ECO:0008006" key="4">
    <source>
        <dbReference type="Google" id="ProtNLM"/>
    </source>
</evidence>
<accession>A0ABV7F2I6</accession>
<feature type="chain" id="PRO_5047066870" description="TonB-dependent receptor" evidence="1">
    <location>
        <begin position="28"/>
        <end position="92"/>
    </location>
</feature>
<dbReference type="Proteomes" id="UP001595530">
    <property type="component" value="Unassembled WGS sequence"/>
</dbReference>
<feature type="signal peptide" evidence="1">
    <location>
        <begin position="1"/>
        <end position="27"/>
    </location>
</feature>
<name>A0ABV7F2I6_9BURK</name>
<dbReference type="PROSITE" id="PS51257">
    <property type="entry name" value="PROKAR_LIPOPROTEIN"/>
    <property type="match status" value="1"/>
</dbReference>
<reference evidence="3" key="1">
    <citation type="journal article" date="2019" name="Int. J. Syst. Evol. Microbiol.">
        <title>The Global Catalogue of Microorganisms (GCM) 10K type strain sequencing project: providing services to taxonomists for standard genome sequencing and annotation.</title>
        <authorList>
            <consortium name="The Broad Institute Genomics Platform"/>
            <consortium name="The Broad Institute Genome Sequencing Center for Infectious Disease"/>
            <person name="Wu L."/>
            <person name="Ma J."/>
        </authorList>
    </citation>
    <scope>NUCLEOTIDE SEQUENCE [LARGE SCALE GENOMIC DNA]</scope>
    <source>
        <strain evidence="3">KCTC 42986</strain>
    </source>
</reference>
<gene>
    <name evidence="2" type="ORF">ACFOFO_08755</name>
</gene>
<keyword evidence="1" id="KW-0732">Signal</keyword>
<evidence type="ECO:0000256" key="1">
    <source>
        <dbReference type="SAM" id="SignalP"/>
    </source>
</evidence>
<comment type="caution">
    <text evidence="2">The sequence shown here is derived from an EMBL/GenBank/DDBJ whole genome shotgun (WGS) entry which is preliminary data.</text>
</comment>
<sequence length="92" mass="9377">MKATQHMKATALFSLGLACAATLSVIAGQPAAVTIALPPAVVDVVKPDLAVAMEKIPTVTIVGKRLSKAEKIGVDAIGRTPESKNQGASRNA</sequence>
<proteinExistence type="predicted"/>
<evidence type="ECO:0000313" key="2">
    <source>
        <dbReference type="EMBL" id="MFC3108047.1"/>
    </source>
</evidence>
<dbReference type="RefSeq" id="WP_390325757.1">
    <property type="nucleotide sequence ID" value="NZ_JBHRTP010000024.1"/>
</dbReference>
<keyword evidence="3" id="KW-1185">Reference proteome</keyword>
<organism evidence="2 3">
    <name type="scientific">Undibacterium arcticum</name>
    <dbReference type="NCBI Taxonomy" id="1762892"/>
    <lineage>
        <taxon>Bacteria</taxon>
        <taxon>Pseudomonadati</taxon>
        <taxon>Pseudomonadota</taxon>
        <taxon>Betaproteobacteria</taxon>
        <taxon>Burkholderiales</taxon>
        <taxon>Oxalobacteraceae</taxon>
        <taxon>Undibacterium</taxon>
    </lineage>
</organism>
<dbReference type="EMBL" id="JBHRTP010000024">
    <property type="protein sequence ID" value="MFC3108047.1"/>
    <property type="molecule type" value="Genomic_DNA"/>
</dbReference>